<feature type="region of interest" description="Disordered" evidence="1">
    <location>
        <begin position="1"/>
        <end position="24"/>
    </location>
</feature>
<proteinExistence type="predicted"/>
<protein>
    <submittedName>
        <fullName evidence="3">Uncharacterized protein</fullName>
    </submittedName>
</protein>
<accession>A0A815WWR3</accession>
<dbReference type="Proteomes" id="UP000663889">
    <property type="component" value="Unassembled WGS sequence"/>
</dbReference>
<dbReference type="AlphaFoldDB" id="A0A815WWR3"/>
<evidence type="ECO:0000313" key="4">
    <source>
        <dbReference type="Proteomes" id="UP000663889"/>
    </source>
</evidence>
<feature type="compositionally biased region" description="Low complexity" evidence="1">
    <location>
        <begin position="15"/>
        <end position="24"/>
    </location>
</feature>
<organism evidence="3 4">
    <name type="scientific">Rotaria sordida</name>
    <dbReference type="NCBI Taxonomy" id="392033"/>
    <lineage>
        <taxon>Eukaryota</taxon>
        <taxon>Metazoa</taxon>
        <taxon>Spiralia</taxon>
        <taxon>Gnathifera</taxon>
        <taxon>Rotifera</taxon>
        <taxon>Eurotatoria</taxon>
        <taxon>Bdelloidea</taxon>
        <taxon>Philodinida</taxon>
        <taxon>Philodinidae</taxon>
        <taxon>Rotaria</taxon>
    </lineage>
</organism>
<name>A0A815WWR3_9BILA</name>
<dbReference type="EMBL" id="CAJNOO010009049">
    <property type="protein sequence ID" value="CAF1488658.1"/>
    <property type="molecule type" value="Genomic_DNA"/>
</dbReference>
<sequence>SSSDSETSNEEHQRTTTTETQMST</sequence>
<comment type="caution">
    <text evidence="3">The sequence shown here is derived from an EMBL/GenBank/DDBJ whole genome shotgun (WGS) entry which is preliminary data.</text>
</comment>
<feature type="non-terminal residue" evidence="3">
    <location>
        <position position="1"/>
    </location>
</feature>
<evidence type="ECO:0000313" key="3">
    <source>
        <dbReference type="EMBL" id="CAF1548734.1"/>
    </source>
</evidence>
<evidence type="ECO:0000313" key="2">
    <source>
        <dbReference type="EMBL" id="CAF1488658.1"/>
    </source>
</evidence>
<gene>
    <name evidence="2" type="ORF">RFH988_LOCUS38305</name>
    <name evidence="3" type="ORF">SEV965_LOCUS38572</name>
</gene>
<evidence type="ECO:0000256" key="1">
    <source>
        <dbReference type="SAM" id="MobiDB-lite"/>
    </source>
</evidence>
<dbReference type="EMBL" id="CAJNOU010009757">
    <property type="protein sequence ID" value="CAF1548734.1"/>
    <property type="molecule type" value="Genomic_DNA"/>
</dbReference>
<dbReference type="Proteomes" id="UP000663882">
    <property type="component" value="Unassembled WGS sequence"/>
</dbReference>
<reference evidence="3" key="1">
    <citation type="submission" date="2021-02" db="EMBL/GenBank/DDBJ databases">
        <authorList>
            <person name="Nowell W R."/>
        </authorList>
    </citation>
    <scope>NUCLEOTIDE SEQUENCE</scope>
</reference>